<organism evidence="1 2">
    <name type="scientific">Methylocaldum marinum</name>
    <dbReference type="NCBI Taxonomy" id="1432792"/>
    <lineage>
        <taxon>Bacteria</taxon>
        <taxon>Pseudomonadati</taxon>
        <taxon>Pseudomonadota</taxon>
        <taxon>Gammaproteobacteria</taxon>
        <taxon>Methylococcales</taxon>
        <taxon>Methylococcaceae</taxon>
        <taxon>Methylocaldum</taxon>
    </lineage>
</organism>
<evidence type="ECO:0000313" key="2">
    <source>
        <dbReference type="Proteomes" id="UP000266313"/>
    </source>
</evidence>
<dbReference type="Proteomes" id="UP000266313">
    <property type="component" value="Chromosome"/>
</dbReference>
<dbReference type="OrthoDB" id="4206500at2"/>
<keyword evidence="2" id="KW-1185">Reference proteome</keyword>
<dbReference type="EMBL" id="AP017928">
    <property type="protein sequence ID" value="BBA32538.1"/>
    <property type="molecule type" value="Genomic_DNA"/>
</dbReference>
<reference evidence="1 2" key="1">
    <citation type="submission" date="2016-12" db="EMBL/GenBank/DDBJ databases">
        <title>Genome sequencing of Methylocaldum marinum.</title>
        <authorList>
            <person name="Takeuchi M."/>
            <person name="Kamagata Y."/>
            <person name="Hiraoka S."/>
            <person name="Oshima K."/>
            <person name="Hattori M."/>
            <person name="Iwasaki W."/>
        </authorList>
    </citation>
    <scope>NUCLEOTIDE SEQUENCE [LARGE SCALE GENOMIC DNA]</scope>
    <source>
        <strain evidence="1 2">S8</strain>
    </source>
</reference>
<protein>
    <submittedName>
        <fullName evidence="1">Uncharacterized protein</fullName>
    </submittedName>
</protein>
<sequence>MNRPSNTFGCNTCWPPSADAAWETLKSLKTDIELVDESHFMIKIRSCTKCTQQFLSVFTETIDWEDGADPQYWTVIPLTLEEGERLLAEATIIEAALSALLGTRQSLRHDFPKGSEPRSYWSRGIAIGPHD</sequence>
<name>A0A250KLV3_9GAMM</name>
<evidence type="ECO:0000313" key="1">
    <source>
        <dbReference type="EMBL" id="BBA32538.1"/>
    </source>
</evidence>
<dbReference type="RefSeq" id="WP_145986391.1">
    <property type="nucleotide sequence ID" value="NZ_AP017928.1"/>
</dbReference>
<dbReference type="KEGG" id="mmai:sS8_0573"/>
<dbReference type="AlphaFoldDB" id="A0A250KLV3"/>
<accession>A0A250KLV3</accession>
<proteinExistence type="predicted"/>
<gene>
    <name evidence="1" type="ORF">sS8_0573</name>
</gene>